<keyword evidence="3" id="KW-0808">Transferase</keyword>
<keyword evidence="7" id="KW-0418">Kinase</keyword>
<evidence type="ECO:0000256" key="12">
    <source>
        <dbReference type="PROSITE-ProRule" id="PRU10141"/>
    </source>
</evidence>
<dbReference type="SUPFAM" id="SSF54106">
    <property type="entry name" value="LysM domain"/>
    <property type="match status" value="2"/>
</dbReference>
<dbReference type="AlphaFoldDB" id="A0A9D4ZT92"/>
<feature type="chain" id="PRO_5039481457" evidence="14">
    <location>
        <begin position="29"/>
        <end position="608"/>
    </location>
</feature>
<comment type="subcellular location">
    <subcellularLocation>
        <location evidence="1">Cell membrane</location>
        <topology evidence="1">Single-pass membrane protein</topology>
    </subcellularLocation>
</comment>
<gene>
    <name evidence="17" type="ORF">GOP47_0000629</name>
</gene>
<evidence type="ECO:0000313" key="17">
    <source>
        <dbReference type="EMBL" id="KAI5084460.1"/>
    </source>
</evidence>
<evidence type="ECO:0000256" key="13">
    <source>
        <dbReference type="SAM" id="Phobius"/>
    </source>
</evidence>
<evidence type="ECO:0000259" key="15">
    <source>
        <dbReference type="PROSITE" id="PS50011"/>
    </source>
</evidence>
<dbReference type="InterPro" id="IPR036779">
    <property type="entry name" value="LysM_dom_sf"/>
</dbReference>
<comment type="caution">
    <text evidence="17">The sequence shown here is derived from an EMBL/GenBank/DDBJ whole genome shotgun (WGS) entry which is preliminary data.</text>
</comment>
<dbReference type="Gene3D" id="3.10.350.10">
    <property type="entry name" value="LysM domain"/>
    <property type="match status" value="2"/>
</dbReference>
<dbReference type="GO" id="GO:0005524">
    <property type="term" value="F:ATP binding"/>
    <property type="evidence" value="ECO:0007669"/>
    <property type="project" value="UniProtKB-UniRule"/>
</dbReference>
<dbReference type="PROSITE" id="PS50011">
    <property type="entry name" value="PROTEIN_KINASE_DOM"/>
    <property type="match status" value="1"/>
</dbReference>
<dbReference type="InterPro" id="IPR011009">
    <property type="entry name" value="Kinase-like_dom_sf"/>
</dbReference>
<feature type="signal peptide" evidence="14">
    <location>
        <begin position="1"/>
        <end position="28"/>
    </location>
</feature>
<feature type="binding site" evidence="12">
    <location>
        <position position="343"/>
    </location>
    <ligand>
        <name>ATP</name>
        <dbReference type="ChEBI" id="CHEBI:30616"/>
    </ligand>
</feature>
<dbReference type="InterPro" id="IPR018392">
    <property type="entry name" value="LysM"/>
</dbReference>
<dbReference type="Pfam" id="PF01476">
    <property type="entry name" value="LysM"/>
    <property type="match status" value="1"/>
</dbReference>
<dbReference type="CDD" id="cd12087">
    <property type="entry name" value="TM_EGFR-like"/>
    <property type="match status" value="1"/>
</dbReference>
<evidence type="ECO:0000259" key="16">
    <source>
        <dbReference type="PROSITE" id="PS51782"/>
    </source>
</evidence>
<keyword evidence="9 13" id="KW-1133">Transmembrane helix</keyword>
<dbReference type="InterPro" id="IPR057097">
    <property type="entry name" value="LysM_RLK3/10"/>
</dbReference>
<name>A0A9D4ZT92_ADICA</name>
<dbReference type="SUPFAM" id="SSF56112">
    <property type="entry name" value="Protein kinase-like (PK-like)"/>
    <property type="match status" value="1"/>
</dbReference>
<evidence type="ECO:0000313" key="18">
    <source>
        <dbReference type="Proteomes" id="UP000886520"/>
    </source>
</evidence>
<dbReference type="PROSITE" id="PS51782">
    <property type="entry name" value="LYSM"/>
    <property type="match status" value="2"/>
</dbReference>
<dbReference type="PROSITE" id="PS00108">
    <property type="entry name" value="PROTEIN_KINASE_ST"/>
    <property type="match status" value="1"/>
</dbReference>
<feature type="domain" description="LysM" evidence="16">
    <location>
        <begin position="168"/>
        <end position="212"/>
    </location>
</feature>
<dbReference type="InterPro" id="IPR008271">
    <property type="entry name" value="Ser/Thr_kinase_AS"/>
</dbReference>
<keyword evidence="6 12" id="KW-0547">Nucleotide-binding</keyword>
<dbReference type="SMART" id="SM00257">
    <property type="entry name" value="LysM"/>
    <property type="match status" value="3"/>
</dbReference>
<dbReference type="FunFam" id="1.10.510.10:FF:000468">
    <property type="entry name" value="PTI1-like tyrosine-protein kinase 3"/>
    <property type="match status" value="1"/>
</dbReference>
<dbReference type="Pfam" id="PF00069">
    <property type="entry name" value="Pkinase"/>
    <property type="match status" value="1"/>
</dbReference>
<evidence type="ECO:0000256" key="14">
    <source>
        <dbReference type="SAM" id="SignalP"/>
    </source>
</evidence>
<dbReference type="PROSITE" id="PS00107">
    <property type="entry name" value="PROTEIN_KINASE_ATP"/>
    <property type="match status" value="1"/>
</dbReference>
<evidence type="ECO:0000256" key="5">
    <source>
        <dbReference type="ARBA" id="ARBA00022729"/>
    </source>
</evidence>
<organism evidence="17 18">
    <name type="scientific">Adiantum capillus-veneris</name>
    <name type="common">Maidenhair fern</name>
    <dbReference type="NCBI Taxonomy" id="13818"/>
    <lineage>
        <taxon>Eukaryota</taxon>
        <taxon>Viridiplantae</taxon>
        <taxon>Streptophyta</taxon>
        <taxon>Embryophyta</taxon>
        <taxon>Tracheophyta</taxon>
        <taxon>Polypodiopsida</taxon>
        <taxon>Polypodiidae</taxon>
        <taxon>Polypodiales</taxon>
        <taxon>Pteridineae</taxon>
        <taxon>Pteridaceae</taxon>
        <taxon>Vittarioideae</taxon>
        <taxon>Adiantum</taxon>
    </lineage>
</organism>
<keyword evidence="2" id="KW-1003">Cell membrane</keyword>
<evidence type="ECO:0000256" key="6">
    <source>
        <dbReference type="ARBA" id="ARBA00022741"/>
    </source>
</evidence>
<keyword evidence="10 13" id="KW-0472">Membrane</keyword>
<dbReference type="SMART" id="SM00220">
    <property type="entry name" value="S_TKc"/>
    <property type="match status" value="1"/>
</dbReference>
<dbReference type="InterPro" id="IPR000719">
    <property type="entry name" value="Prot_kinase_dom"/>
</dbReference>
<dbReference type="PANTHER" id="PTHR46204">
    <property type="entry name" value="CHITIN ELICITOR RECEPTOR KINASE 1-RELATED"/>
    <property type="match status" value="1"/>
</dbReference>
<dbReference type="Gene3D" id="3.30.200.20">
    <property type="entry name" value="Phosphorylase Kinase, domain 1"/>
    <property type="match status" value="1"/>
</dbReference>
<keyword evidence="4 13" id="KW-0812">Transmembrane</keyword>
<protein>
    <submittedName>
        <fullName evidence="17">Uncharacterized protein</fullName>
    </submittedName>
</protein>
<evidence type="ECO:0000256" key="4">
    <source>
        <dbReference type="ARBA" id="ARBA00022692"/>
    </source>
</evidence>
<dbReference type="CDD" id="cd00118">
    <property type="entry name" value="LysM"/>
    <property type="match status" value="1"/>
</dbReference>
<evidence type="ECO:0000256" key="2">
    <source>
        <dbReference type="ARBA" id="ARBA00022475"/>
    </source>
</evidence>
<dbReference type="GO" id="GO:0045087">
    <property type="term" value="P:innate immune response"/>
    <property type="evidence" value="ECO:0007669"/>
    <property type="project" value="InterPro"/>
</dbReference>
<dbReference type="PANTHER" id="PTHR46204:SF2">
    <property type="entry name" value="CHITIN ELICITOR RECEPTOR KINASE 1"/>
    <property type="match status" value="1"/>
</dbReference>
<evidence type="ECO:0000256" key="1">
    <source>
        <dbReference type="ARBA" id="ARBA00004162"/>
    </source>
</evidence>
<feature type="domain" description="LysM" evidence="16">
    <location>
        <begin position="43"/>
        <end position="87"/>
    </location>
</feature>
<dbReference type="OrthoDB" id="4062651at2759"/>
<keyword evidence="18" id="KW-1185">Reference proteome</keyword>
<keyword evidence="8 12" id="KW-0067">ATP-binding</keyword>
<evidence type="ECO:0000256" key="10">
    <source>
        <dbReference type="ARBA" id="ARBA00023136"/>
    </source>
</evidence>
<dbReference type="Proteomes" id="UP000886520">
    <property type="component" value="Chromosome 1"/>
</dbReference>
<accession>A0A9D4ZT92</accession>
<reference evidence="17" key="1">
    <citation type="submission" date="2021-01" db="EMBL/GenBank/DDBJ databases">
        <title>Adiantum capillus-veneris genome.</title>
        <authorList>
            <person name="Fang Y."/>
            <person name="Liao Q."/>
        </authorList>
    </citation>
    <scope>NUCLEOTIDE SEQUENCE</scope>
    <source>
        <strain evidence="17">H3</strain>
        <tissue evidence="17">Leaf</tissue>
    </source>
</reference>
<sequence>MRKLKERLYFPHLLVASLFLLLPSIAPTTPTCIPPSGCSVALANYIVSADDSVSTIATAFQSSVTLIENYNQISDVNSILPDQVLSIPFPCACSNGQLGYSPEHAIKSGDTIDNLVRTTFSNLSQISWVVSANGDIDANNLTPGSIISIPINCSCGNPDVSTTYGLFLTYVIQGGDTLETLSQKFGIQAELLREYNGHADFNNLVAYTDIIFAPGKDGNGVYPPYNLSAAEQTSGTNKSAIIGGSVGGAILLAVVLGLFLYWIMARKRSGSSQKEESTCLTDHYQVQPISSSFLDSGEKVMEFSYEQLARITDNFDVSKKIGSGGFGTVYYAEMNTKKVAIKKMDLRESQQFKAEVQVLARVHHTNLVELVGWCTEKSLCLVYEFVENGTLRSHLEDPQKGAAPLTWGSRVQIALDTARGLEYIHEYTVPSYIHRDIKPDNILLDNSLHAKVADFGLAKLGEITGTTKNAGTQGYLAPEYVMGGVLSPKVDVYAFGVVLMQLISAKRAIVFLDNNNRRSLPSLFEDFLKQPDAKEKLGDFVDPTLKAVVQEEDHTLNSVWKVTQLACECTNFEADTRPDMKTVVIRISSLTSSQEWVLNAFNVEAGGR</sequence>
<proteinExistence type="predicted"/>
<keyword evidence="5 14" id="KW-0732">Signal</keyword>
<feature type="domain" description="Protein kinase" evidence="15">
    <location>
        <begin position="315"/>
        <end position="597"/>
    </location>
</feature>
<evidence type="ECO:0000256" key="7">
    <source>
        <dbReference type="ARBA" id="ARBA00022777"/>
    </source>
</evidence>
<dbReference type="GO" id="GO:0005886">
    <property type="term" value="C:plasma membrane"/>
    <property type="evidence" value="ECO:0007669"/>
    <property type="project" value="UniProtKB-SubCell"/>
</dbReference>
<evidence type="ECO:0000256" key="11">
    <source>
        <dbReference type="ARBA" id="ARBA00023157"/>
    </source>
</evidence>
<dbReference type="Gene3D" id="1.10.510.10">
    <property type="entry name" value="Transferase(Phosphotransferase) domain 1"/>
    <property type="match status" value="1"/>
</dbReference>
<evidence type="ECO:0000256" key="8">
    <source>
        <dbReference type="ARBA" id="ARBA00022840"/>
    </source>
</evidence>
<feature type="transmembrane region" description="Helical" evidence="13">
    <location>
        <begin position="240"/>
        <end position="264"/>
    </location>
</feature>
<keyword evidence="11" id="KW-1015">Disulfide bond</keyword>
<evidence type="ECO:0000256" key="9">
    <source>
        <dbReference type="ARBA" id="ARBA00022989"/>
    </source>
</evidence>
<evidence type="ECO:0000256" key="3">
    <source>
        <dbReference type="ARBA" id="ARBA00022679"/>
    </source>
</evidence>
<dbReference type="GO" id="GO:0019199">
    <property type="term" value="F:transmembrane receptor protein kinase activity"/>
    <property type="evidence" value="ECO:0007669"/>
    <property type="project" value="InterPro"/>
</dbReference>
<dbReference type="EMBL" id="JABFUD020000001">
    <property type="protein sequence ID" value="KAI5084460.1"/>
    <property type="molecule type" value="Genomic_DNA"/>
</dbReference>
<dbReference type="InterPro" id="IPR044812">
    <property type="entry name" value="CERK1/LYK3-like"/>
</dbReference>
<dbReference type="InterPro" id="IPR017441">
    <property type="entry name" value="Protein_kinase_ATP_BS"/>
</dbReference>
<dbReference type="Pfam" id="PF23577">
    <property type="entry name" value="LysM_RLK"/>
    <property type="match status" value="1"/>
</dbReference>